<gene>
    <name evidence="2" type="ORF">UVI_02017090</name>
</gene>
<feature type="region of interest" description="Disordered" evidence="1">
    <location>
        <begin position="216"/>
        <end position="394"/>
    </location>
</feature>
<proteinExistence type="predicted"/>
<feature type="compositionally biased region" description="Basic and acidic residues" evidence="1">
    <location>
        <begin position="369"/>
        <end position="384"/>
    </location>
</feature>
<evidence type="ECO:0000313" key="3">
    <source>
        <dbReference type="Proteomes" id="UP000054053"/>
    </source>
</evidence>
<dbReference type="Proteomes" id="UP000054053">
    <property type="component" value="Unassembled WGS sequence"/>
</dbReference>
<accession>A0A1B5KZ03</accession>
<name>A0A1B5KZ03_USTVR</name>
<protein>
    <submittedName>
        <fullName evidence="2">Uncharacterized protein</fullName>
    </submittedName>
</protein>
<comment type="caution">
    <text evidence="2">The sequence shown here is derived from an EMBL/GenBank/DDBJ whole genome shotgun (WGS) entry which is preliminary data.</text>
</comment>
<evidence type="ECO:0000313" key="2">
    <source>
        <dbReference type="EMBL" id="GAO16322.1"/>
    </source>
</evidence>
<feature type="compositionally biased region" description="Basic and acidic residues" evidence="1">
    <location>
        <begin position="16"/>
        <end position="29"/>
    </location>
</feature>
<sequence length="394" mass="44654">MDRPNEGPSSTQPMSRAEHSRNVRASVEERRNQALANWSQYQPQVHAQIQRLFSDYEPPWYARLRGFDRSKTLALAEATVVSLAAGKSRSLSDSETQALTEHLLSTVHNIQAWKWAMTGLAAYMTYKGRRTMRFPFFNVVTNGGKYDAFTRGPRIRFVWHSARFAAYYGVIWAFGQPLFQAANFFRQKYAMAQDDRLNSLFGHGREQAGRVLGAVQASNSQHSGNDWSSDTQHEYSIQSEEDNYQAPSQAAGADKPRPWSGYRHPASSRQATTRSRGVDDDFDDASPVAPSSLPQDDGGSAWDRIRQQAQYPPKQARSRDERQTWEAPQRSTAGWGSREDASPQNRASFVNRYDASSVDEENNTPKSQAQREFDELLERERRGGGQETGTWVKR</sequence>
<feature type="compositionally biased region" description="Polar residues" evidence="1">
    <location>
        <begin position="216"/>
        <end position="238"/>
    </location>
</feature>
<organism evidence="2 3">
    <name type="scientific">Ustilaginoidea virens</name>
    <name type="common">Rice false smut fungus</name>
    <name type="synonym">Villosiclava virens</name>
    <dbReference type="NCBI Taxonomy" id="1159556"/>
    <lineage>
        <taxon>Eukaryota</taxon>
        <taxon>Fungi</taxon>
        <taxon>Dikarya</taxon>
        <taxon>Ascomycota</taxon>
        <taxon>Pezizomycotina</taxon>
        <taxon>Sordariomycetes</taxon>
        <taxon>Hypocreomycetidae</taxon>
        <taxon>Hypocreales</taxon>
        <taxon>Clavicipitaceae</taxon>
        <taxon>Ustilaginoidea</taxon>
    </lineage>
</organism>
<feature type="region of interest" description="Disordered" evidence="1">
    <location>
        <begin position="1"/>
        <end position="29"/>
    </location>
</feature>
<dbReference type="EMBL" id="BBTG02000006">
    <property type="protein sequence ID" value="GAO16322.1"/>
    <property type="molecule type" value="Genomic_DNA"/>
</dbReference>
<evidence type="ECO:0000256" key="1">
    <source>
        <dbReference type="SAM" id="MobiDB-lite"/>
    </source>
</evidence>
<reference evidence="3" key="1">
    <citation type="journal article" date="2016" name="Genome Announc.">
        <title>Genome sequence of Ustilaginoidea virens IPU010, a rice pathogenic fungus causing false smut.</title>
        <authorList>
            <person name="Kumagai T."/>
            <person name="Ishii T."/>
            <person name="Terai G."/>
            <person name="Umemura M."/>
            <person name="Machida M."/>
            <person name="Asai K."/>
        </authorList>
    </citation>
    <scope>NUCLEOTIDE SEQUENCE [LARGE SCALE GENOMIC DNA]</scope>
    <source>
        <strain evidence="3">IPU010</strain>
    </source>
</reference>
<dbReference type="AlphaFoldDB" id="A0A1B5KZ03"/>